<dbReference type="Proteomes" id="UP000322545">
    <property type="component" value="Unassembled WGS sequence"/>
</dbReference>
<accession>A0A1M7H0B7</accession>
<organism evidence="2 3">
    <name type="scientific">Roseovarius litoreus</name>
    <dbReference type="NCBI Taxonomy" id="1155722"/>
    <lineage>
        <taxon>Bacteria</taxon>
        <taxon>Pseudomonadati</taxon>
        <taxon>Pseudomonadota</taxon>
        <taxon>Alphaproteobacteria</taxon>
        <taxon>Rhodobacterales</taxon>
        <taxon>Roseobacteraceae</taxon>
        <taxon>Roseovarius</taxon>
    </lineage>
</organism>
<keyword evidence="3" id="KW-1185">Reference proteome</keyword>
<proteinExistence type="predicted"/>
<name>A0A1M7H0B7_9RHOB</name>
<evidence type="ECO:0000256" key="1">
    <source>
        <dbReference type="SAM" id="SignalP"/>
    </source>
</evidence>
<dbReference type="EMBL" id="FRCB01000005">
    <property type="protein sequence ID" value="SHM21786.1"/>
    <property type="molecule type" value="Genomic_DNA"/>
</dbReference>
<keyword evidence="1" id="KW-0732">Signal</keyword>
<dbReference type="AlphaFoldDB" id="A0A1M7H0B7"/>
<reference evidence="2 3" key="1">
    <citation type="submission" date="2016-11" db="EMBL/GenBank/DDBJ databases">
        <authorList>
            <person name="Varghese N."/>
            <person name="Submissions S."/>
        </authorList>
    </citation>
    <scope>NUCLEOTIDE SEQUENCE [LARGE SCALE GENOMIC DNA]</scope>
    <source>
        <strain evidence="2 3">DSM 28249</strain>
    </source>
</reference>
<feature type="signal peptide" evidence="1">
    <location>
        <begin position="1"/>
        <end position="24"/>
    </location>
</feature>
<protein>
    <recommendedName>
        <fullName evidence="4">Membrane-bound lysozyme-inhibitor of c-type lysozyme</fullName>
    </recommendedName>
</protein>
<dbReference type="RefSeq" id="WP_149779766.1">
    <property type="nucleotide sequence ID" value="NZ_FRCB01000005.1"/>
</dbReference>
<evidence type="ECO:0008006" key="4">
    <source>
        <dbReference type="Google" id="ProtNLM"/>
    </source>
</evidence>
<feature type="chain" id="PRO_5012478028" description="Membrane-bound lysozyme-inhibitor of c-type lysozyme" evidence="1">
    <location>
        <begin position="25"/>
        <end position="120"/>
    </location>
</feature>
<evidence type="ECO:0000313" key="2">
    <source>
        <dbReference type="EMBL" id="SHM21786.1"/>
    </source>
</evidence>
<sequence>MSGIWTYRAAALALVLLGGAAAEAGAGRLTCVASIQCRGDAQRMCAPSGLRIEAARRGGRVDMWIDGQGPYVARVSGGLAPLRLEVPLFAGHGFSMGPDGRFVWLGNRGKRFSGQCEGEL</sequence>
<evidence type="ECO:0000313" key="3">
    <source>
        <dbReference type="Proteomes" id="UP000322545"/>
    </source>
</evidence>
<gene>
    <name evidence="2" type="ORF">SAMN05443432_105207</name>
</gene>